<dbReference type="SMART" id="SM00212">
    <property type="entry name" value="UBCc"/>
    <property type="match status" value="1"/>
</dbReference>
<dbReference type="Pfam" id="PF00651">
    <property type="entry name" value="BTB"/>
    <property type="match status" value="1"/>
</dbReference>
<dbReference type="PROSITE" id="PS50127">
    <property type="entry name" value="UBC_2"/>
    <property type="match status" value="1"/>
</dbReference>
<dbReference type="Pfam" id="PF07707">
    <property type="entry name" value="BACK"/>
    <property type="match status" value="1"/>
</dbReference>
<keyword evidence="1" id="KW-0880">Kelch repeat</keyword>
<dbReference type="CDD" id="cd18186">
    <property type="entry name" value="BTB_POZ_ZBTB_KLHL-like"/>
    <property type="match status" value="1"/>
</dbReference>
<dbReference type="SUPFAM" id="SSF117281">
    <property type="entry name" value="Kelch motif"/>
    <property type="match status" value="1"/>
</dbReference>
<keyword evidence="2" id="KW-0677">Repeat</keyword>
<evidence type="ECO:0000259" key="3">
    <source>
        <dbReference type="PROSITE" id="PS50097"/>
    </source>
</evidence>
<reference evidence="5" key="1">
    <citation type="submission" date="2020-10" db="EMBL/GenBank/DDBJ databases">
        <authorList>
            <person name="Kikuchi T."/>
        </authorList>
    </citation>
    <scope>NUCLEOTIDE SEQUENCE</scope>
    <source>
        <strain evidence="5">NKZ352</strain>
    </source>
</reference>
<evidence type="ECO:0008006" key="7">
    <source>
        <dbReference type="Google" id="ProtNLM"/>
    </source>
</evidence>
<gene>
    <name evidence="5" type="ORF">CAUJ_LOCUS7764</name>
</gene>
<dbReference type="PANTHER" id="PTHR24412:SF482">
    <property type="entry name" value="KELCH REPEAT AND BTB DOMAIN-CONTAINING PROTEIN F47D12.7-RELATED"/>
    <property type="match status" value="1"/>
</dbReference>
<evidence type="ECO:0000256" key="2">
    <source>
        <dbReference type="ARBA" id="ARBA00022737"/>
    </source>
</evidence>
<proteinExistence type="predicted"/>
<dbReference type="PANTHER" id="PTHR24412">
    <property type="entry name" value="KELCH PROTEIN"/>
    <property type="match status" value="1"/>
</dbReference>
<dbReference type="OrthoDB" id="5803581at2759"/>
<dbReference type="InterPro" id="IPR011333">
    <property type="entry name" value="SKP1/BTB/POZ_sf"/>
</dbReference>
<dbReference type="SUPFAM" id="SSF54495">
    <property type="entry name" value="UBC-like"/>
    <property type="match status" value="1"/>
</dbReference>
<protein>
    <recommendedName>
        <fullName evidence="7">BTB domain-containing protein</fullName>
    </recommendedName>
</protein>
<dbReference type="InterPro" id="IPR000210">
    <property type="entry name" value="BTB/POZ_dom"/>
</dbReference>
<dbReference type="AlphaFoldDB" id="A0A8S1H8Y8"/>
<dbReference type="InterPro" id="IPR006652">
    <property type="entry name" value="Kelch_1"/>
</dbReference>
<dbReference type="Gene3D" id="3.30.710.10">
    <property type="entry name" value="Potassium Channel Kv1.1, Chain A"/>
    <property type="match status" value="1"/>
</dbReference>
<dbReference type="Proteomes" id="UP000835052">
    <property type="component" value="Unassembled WGS sequence"/>
</dbReference>
<name>A0A8S1H8Y8_9PELO</name>
<dbReference type="SMART" id="SM00612">
    <property type="entry name" value="Kelch"/>
    <property type="match status" value="6"/>
</dbReference>
<evidence type="ECO:0000313" key="5">
    <source>
        <dbReference type="EMBL" id="CAD6191845.1"/>
    </source>
</evidence>
<dbReference type="PROSITE" id="PS50097">
    <property type="entry name" value="BTB"/>
    <property type="match status" value="1"/>
</dbReference>
<feature type="domain" description="UBC core" evidence="4">
    <location>
        <begin position="1"/>
        <end position="151"/>
    </location>
</feature>
<sequence length="743" mass="84585">MTQSASSAAYAKLVEQSRIRREIEGVSKPNENKEIYQFRLRGEGDIYRNTFLTFQLDLTVEYPFKPPILRFTHPMYHPNVDQIANEMCSSLLSSENWKPATTIEDILLNVLELLNDPDLSRPVNFEAAHDFIENHEKYVKKCSELARRQTNFKQHQASFPPPTYEDRQLIRTLLWQMEDWDVRTAETLTSPPTSTAMHYSSPNTATNSSFMKNQGDSMEQPFYLVTEDGVKKEVDRCELAYYSKFFRSLFTSDYSDSRSSVFRLSIVHSSDIEALLGVHKDFERGLSPQFSISEALNLLTPAAYLQFDTVVEYLSNVIAAKVTPQNIITLLRYSLMRSALLARKIWSVIVREFQVLYATKEFLKLQESELIALLSDKNLVIDSKDEVNVVEEWRAAHPESTRLTSFSKARFTKRHLPDGAYNPVIRNRVPAEAIVAHGGWGNNGATAIIEIYNSRAQRWYPCRLGLESEPPRAYHGVELINDSLVVCGGFDGVTQFQTTRIFDLPTRKWRDGRNMNEKRCYLTTTQIVDSYGHSHIAACGGFNGTNRLLSVEFYNPIVDKWAKGASLSKVRSDGATFTLNGKVYCVGGFDGSSMHWDAEYFDAEANSWVQMSRHMRIRRTGCAGTALTDNVAIVGGGFDGRKRLNSAEMMDRREGIWHPLPEMLTGRSNFGMSVLGNYVHVAGGFDGERTTHENERFDFRNRRWQALPDLSETKSALRLIKIASQPTLEALLHVPDEKIVVEW</sequence>
<dbReference type="InterPro" id="IPR011705">
    <property type="entry name" value="BACK"/>
</dbReference>
<dbReference type="Pfam" id="PF01344">
    <property type="entry name" value="Kelch_1"/>
    <property type="match status" value="4"/>
</dbReference>
<dbReference type="CDD" id="cd14733">
    <property type="entry name" value="BACK"/>
    <property type="match status" value="1"/>
</dbReference>
<feature type="domain" description="BTB" evidence="3">
    <location>
        <begin position="220"/>
        <end position="288"/>
    </location>
</feature>
<evidence type="ECO:0000313" key="6">
    <source>
        <dbReference type="Proteomes" id="UP000835052"/>
    </source>
</evidence>
<evidence type="ECO:0000259" key="4">
    <source>
        <dbReference type="PROSITE" id="PS50127"/>
    </source>
</evidence>
<dbReference type="InterPro" id="IPR015915">
    <property type="entry name" value="Kelch-typ_b-propeller"/>
</dbReference>
<dbReference type="Pfam" id="PF00179">
    <property type="entry name" value="UQ_con"/>
    <property type="match status" value="1"/>
</dbReference>
<dbReference type="Gene3D" id="3.10.110.10">
    <property type="entry name" value="Ubiquitin Conjugating Enzyme"/>
    <property type="match status" value="1"/>
</dbReference>
<accession>A0A8S1H8Y8</accession>
<evidence type="ECO:0000256" key="1">
    <source>
        <dbReference type="ARBA" id="ARBA00022441"/>
    </source>
</evidence>
<comment type="caution">
    <text evidence="5">The sequence shown here is derived from an EMBL/GenBank/DDBJ whole genome shotgun (WGS) entry which is preliminary data.</text>
</comment>
<dbReference type="EMBL" id="CAJGYM010000023">
    <property type="protein sequence ID" value="CAD6191845.1"/>
    <property type="molecule type" value="Genomic_DNA"/>
</dbReference>
<dbReference type="SUPFAM" id="SSF54695">
    <property type="entry name" value="POZ domain"/>
    <property type="match status" value="1"/>
</dbReference>
<dbReference type="InterPro" id="IPR000608">
    <property type="entry name" value="UBC"/>
</dbReference>
<keyword evidence="6" id="KW-1185">Reference proteome</keyword>
<organism evidence="5 6">
    <name type="scientific">Caenorhabditis auriculariae</name>
    <dbReference type="NCBI Taxonomy" id="2777116"/>
    <lineage>
        <taxon>Eukaryota</taxon>
        <taxon>Metazoa</taxon>
        <taxon>Ecdysozoa</taxon>
        <taxon>Nematoda</taxon>
        <taxon>Chromadorea</taxon>
        <taxon>Rhabditida</taxon>
        <taxon>Rhabditina</taxon>
        <taxon>Rhabditomorpha</taxon>
        <taxon>Rhabditoidea</taxon>
        <taxon>Rhabditidae</taxon>
        <taxon>Peloderinae</taxon>
        <taxon>Caenorhabditis</taxon>
    </lineage>
</organism>
<dbReference type="InterPro" id="IPR016135">
    <property type="entry name" value="UBQ-conjugating_enzyme/RWD"/>
</dbReference>
<dbReference type="Gene3D" id="2.120.10.80">
    <property type="entry name" value="Kelch-type beta propeller"/>
    <property type="match status" value="1"/>
</dbReference>
<dbReference type="PRINTS" id="PR00501">
    <property type="entry name" value="KELCHREPEAT"/>
</dbReference>